<keyword evidence="1" id="KW-1133">Transmembrane helix</keyword>
<evidence type="ECO:0000313" key="3">
    <source>
        <dbReference type="Proteomes" id="UP000268084"/>
    </source>
</evidence>
<keyword evidence="3" id="KW-1185">Reference proteome</keyword>
<sequence length="75" mass="8607">MSWQWLIDGIDAVESWLVLLPLLVQIPLLLVVLLPLAWGTSWVIDRVVEFALRRHTARSEKELADAEVARAERTM</sequence>
<dbReference type="AlphaFoldDB" id="A0A3G8ZXQ1"/>
<gene>
    <name evidence="2" type="ORF">EH165_10005</name>
</gene>
<feature type="transmembrane region" description="Helical" evidence="1">
    <location>
        <begin position="20"/>
        <end position="44"/>
    </location>
</feature>
<accession>A0A3G8ZXQ1</accession>
<dbReference type="EMBL" id="CP034170">
    <property type="protein sequence ID" value="AZI58421.1"/>
    <property type="molecule type" value="Genomic_DNA"/>
</dbReference>
<reference evidence="2 3" key="1">
    <citation type="submission" date="2018-11" db="EMBL/GenBank/DDBJ databases">
        <authorList>
            <person name="Da X."/>
        </authorList>
    </citation>
    <scope>NUCLEOTIDE SEQUENCE [LARGE SCALE GENOMIC DNA]</scope>
    <source>
        <strain evidence="2 3">S14-144</strain>
    </source>
</reference>
<reference evidence="2 3" key="2">
    <citation type="submission" date="2018-12" db="EMBL/GenBank/DDBJ databases">
        <title>Nakamurella antarcticus sp. nov., isolated from Antarctica South Shetland Islands soil.</title>
        <authorList>
            <person name="Peng F."/>
        </authorList>
    </citation>
    <scope>NUCLEOTIDE SEQUENCE [LARGE SCALE GENOMIC DNA]</scope>
    <source>
        <strain evidence="2 3">S14-144</strain>
    </source>
</reference>
<name>A0A3G8ZXQ1_9ACTN</name>
<dbReference type="Proteomes" id="UP000268084">
    <property type="component" value="Chromosome"/>
</dbReference>
<dbReference type="KEGG" id="nak:EH165_10005"/>
<keyword evidence="1" id="KW-0812">Transmembrane</keyword>
<dbReference type="RefSeq" id="WP_124799330.1">
    <property type="nucleotide sequence ID" value="NZ_CP034170.1"/>
</dbReference>
<keyword evidence="1" id="KW-0472">Membrane</keyword>
<evidence type="ECO:0000313" key="2">
    <source>
        <dbReference type="EMBL" id="AZI58421.1"/>
    </source>
</evidence>
<organism evidence="2 3">
    <name type="scientific">Nakamurella antarctica</name>
    <dbReference type="NCBI Taxonomy" id="1902245"/>
    <lineage>
        <taxon>Bacteria</taxon>
        <taxon>Bacillati</taxon>
        <taxon>Actinomycetota</taxon>
        <taxon>Actinomycetes</taxon>
        <taxon>Nakamurellales</taxon>
        <taxon>Nakamurellaceae</taxon>
        <taxon>Nakamurella</taxon>
    </lineage>
</organism>
<evidence type="ECO:0000256" key="1">
    <source>
        <dbReference type="SAM" id="Phobius"/>
    </source>
</evidence>
<protein>
    <submittedName>
        <fullName evidence="2">Uncharacterized protein</fullName>
    </submittedName>
</protein>
<proteinExistence type="predicted"/>